<dbReference type="EMBL" id="BTGU01000006">
    <property type="protein sequence ID" value="GMN37303.1"/>
    <property type="molecule type" value="Genomic_DNA"/>
</dbReference>
<comment type="similarity">
    <text evidence="1 7">Belongs to the iron/ascorbate-dependent oxidoreductase family.</text>
</comment>
<comment type="caution">
    <text evidence="9">The sequence shown here is derived from an EMBL/GenBank/DDBJ whole genome shotgun (WGS) entry which is preliminary data.</text>
</comment>
<dbReference type="Gene3D" id="2.60.120.330">
    <property type="entry name" value="B-lactam Antibiotic, Isopenicillin N Synthase, Chain"/>
    <property type="match status" value="1"/>
</dbReference>
<dbReference type="InterPro" id="IPR005123">
    <property type="entry name" value="Oxoglu/Fe-dep_dioxygenase_dom"/>
</dbReference>
<protein>
    <recommendedName>
        <fullName evidence="8">Fe2OG dioxygenase domain-containing protein</fullName>
    </recommendedName>
</protein>
<dbReference type="Proteomes" id="UP001187192">
    <property type="component" value="Unassembled WGS sequence"/>
</dbReference>
<dbReference type="Pfam" id="PF03171">
    <property type="entry name" value="2OG-FeII_Oxy"/>
    <property type="match status" value="1"/>
</dbReference>
<dbReference type="GO" id="GO:0046872">
    <property type="term" value="F:metal ion binding"/>
    <property type="evidence" value="ECO:0007669"/>
    <property type="project" value="UniProtKB-KW"/>
</dbReference>
<accession>A0AA88A132</accession>
<proteinExistence type="inferred from homology"/>
<dbReference type="InterPro" id="IPR027443">
    <property type="entry name" value="IPNS-like_sf"/>
</dbReference>
<evidence type="ECO:0000256" key="1">
    <source>
        <dbReference type="ARBA" id="ARBA00008056"/>
    </source>
</evidence>
<dbReference type="SUPFAM" id="SSF51197">
    <property type="entry name" value="Clavaminate synthase-like"/>
    <property type="match status" value="1"/>
</dbReference>
<keyword evidence="2 7" id="KW-0479">Metal-binding</keyword>
<keyword evidence="3" id="KW-0223">Dioxygenase</keyword>
<keyword evidence="10" id="KW-1185">Reference proteome</keyword>
<dbReference type="FunFam" id="2.60.120.330:FF:000022">
    <property type="entry name" value="Probable 2-oxoglutarate-dependent dioxygenase AOP1.2"/>
    <property type="match status" value="1"/>
</dbReference>
<keyword evidence="5 7" id="KW-0408">Iron</keyword>
<dbReference type="InterPro" id="IPR050231">
    <property type="entry name" value="Iron_ascorbate_oxido_reductase"/>
</dbReference>
<evidence type="ECO:0000313" key="10">
    <source>
        <dbReference type="Proteomes" id="UP001187192"/>
    </source>
</evidence>
<evidence type="ECO:0000256" key="5">
    <source>
        <dbReference type="ARBA" id="ARBA00023004"/>
    </source>
</evidence>
<gene>
    <name evidence="9" type="ORF">TIFTF001_006706</name>
</gene>
<evidence type="ECO:0000256" key="4">
    <source>
        <dbReference type="ARBA" id="ARBA00023002"/>
    </source>
</evidence>
<comment type="function">
    <text evidence="6">Probable 2-oxoglutarate-dependent dioxygenase that may be involved in glucosinolates biosynthesis. May play a role in the production of aliphatic glucosinolates.</text>
</comment>
<name>A0AA88A132_FICCA</name>
<sequence>MGSETELKIPVINFNEENLKPGSDSWVLSCKQVRQAMEEFGCFEIVCDEFPLELHNSIFGAAKDLFDLPVETKNKNISDRTGTLGYIVEQPLHPRYESTRIYSPETLQGVEYFTNLMWPQGNDTFRETVHSYSKRLEEMSEMVIRMVAESYGVERVFDSIRESAIYTFRFFKYRTRRSNETDVGLEAHSDTTFLSILHQHQVEGLQIKTKDGQWIDVKPSPSSFVVLAGDTLMTWSNDRVLACEHRVTIKEEKTRYSVGLFSHTKGLIHVPKEMVDEEHPLGYKPIDSLGFHAFRLSEEGLKSACPIKAYCGINYD</sequence>
<feature type="domain" description="Fe2OG dioxygenase" evidence="8">
    <location>
        <begin position="163"/>
        <end position="264"/>
    </location>
</feature>
<dbReference type="Pfam" id="PF14226">
    <property type="entry name" value="DIOX_N"/>
    <property type="match status" value="1"/>
</dbReference>
<dbReference type="PROSITE" id="PS51471">
    <property type="entry name" value="FE2OG_OXY"/>
    <property type="match status" value="1"/>
</dbReference>
<evidence type="ECO:0000259" key="8">
    <source>
        <dbReference type="PROSITE" id="PS51471"/>
    </source>
</evidence>
<reference evidence="9" key="1">
    <citation type="submission" date="2023-07" db="EMBL/GenBank/DDBJ databases">
        <title>draft genome sequence of fig (Ficus carica).</title>
        <authorList>
            <person name="Takahashi T."/>
            <person name="Nishimura K."/>
        </authorList>
    </citation>
    <scope>NUCLEOTIDE SEQUENCE</scope>
</reference>
<dbReference type="AlphaFoldDB" id="A0AA88A132"/>
<evidence type="ECO:0000256" key="6">
    <source>
        <dbReference type="ARBA" id="ARBA00057022"/>
    </source>
</evidence>
<evidence type="ECO:0000256" key="2">
    <source>
        <dbReference type="ARBA" id="ARBA00022723"/>
    </source>
</evidence>
<evidence type="ECO:0000256" key="7">
    <source>
        <dbReference type="RuleBase" id="RU003682"/>
    </source>
</evidence>
<dbReference type="InterPro" id="IPR026992">
    <property type="entry name" value="DIOX_N"/>
</dbReference>
<dbReference type="InterPro" id="IPR044861">
    <property type="entry name" value="IPNS-like_FE2OG_OXY"/>
</dbReference>
<dbReference type="GO" id="GO:0051213">
    <property type="term" value="F:dioxygenase activity"/>
    <property type="evidence" value="ECO:0007669"/>
    <property type="project" value="UniProtKB-KW"/>
</dbReference>
<keyword evidence="4 7" id="KW-0560">Oxidoreductase</keyword>
<evidence type="ECO:0000313" key="9">
    <source>
        <dbReference type="EMBL" id="GMN37303.1"/>
    </source>
</evidence>
<organism evidence="9 10">
    <name type="scientific">Ficus carica</name>
    <name type="common">Common fig</name>
    <dbReference type="NCBI Taxonomy" id="3494"/>
    <lineage>
        <taxon>Eukaryota</taxon>
        <taxon>Viridiplantae</taxon>
        <taxon>Streptophyta</taxon>
        <taxon>Embryophyta</taxon>
        <taxon>Tracheophyta</taxon>
        <taxon>Spermatophyta</taxon>
        <taxon>Magnoliopsida</taxon>
        <taxon>eudicotyledons</taxon>
        <taxon>Gunneridae</taxon>
        <taxon>Pentapetalae</taxon>
        <taxon>rosids</taxon>
        <taxon>fabids</taxon>
        <taxon>Rosales</taxon>
        <taxon>Moraceae</taxon>
        <taxon>Ficeae</taxon>
        <taxon>Ficus</taxon>
    </lineage>
</organism>
<evidence type="ECO:0000256" key="3">
    <source>
        <dbReference type="ARBA" id="ARBA00022964"/>
    </source>
</evidence>
<dbReference type="PANTHER" id="PTHR47990">
    <property type="entry name" value="2-OXOGLUTARATE (2OG) AND FE(II)-DEPENDENT OXYGENASE SUPERFAMILY PROTEIN-RELATED"/>
    <property type="match status" value="1"/>
</dbReference>